<feature type="region of interest" description="Disordered" evidence="1">
    <location>
        <begin position="107"/>
        <end position="137"/>
    </location>
</feature>
<evidence type="ECO:0008006" key="4">
    <source>
        <dbReference type="Google" id="ProtNLM"/>
    </source>
</evidence>
<dbReference type="GeneID" id="42006878"/>
<evidence type="ECO:0000256" key="1">
    <source>
        <dbReference type="SAM" id="MobiDB-lite"/>
    </source>
</evidence>
<dbReference type="AlphaFoldDB" id="A0A507BYJ5"/>
<protein>
    <recommendedName>
        <fullName evidence="4">MRPL25 domain-containing protein</fullName>
    </recommendedName>
</protein>
<organism evidence="2 3">
    <name type="scientific">Synchytrium microbalum</name>
    <dbReference type="NCBI Taxonomy" id="1806994"/>
    <lineage>
        <taxon>Eukaryota</taxon>
        <taxon>Fungi</taxon>
        <taxon>Fungi incertae sedis</taxon>
        <taxon>Chytridiomycota</taxon>
        <taxon>Chytridiomycota incertae sedis</taxon>
        <taxon>Chytridiomycetes</taxon>
        <taxon>Synchytriales</taxon>
        <taxon>Synchytriaceae</taxon>
        <taxon>Synchytrium</taxon>
    </lineage>
</organism>
<dbReference type="Proteomes" id="UP000319731">
    <property type="component" value="Unassembled WGS sequence"/>
</dbReference>
<dbReference type="RefSeq" id="XP_031022434.1">
    <property type="nucleotide sequence ID" value="XM_031171581.1"/>
</dbReference>
<reference evidence="2 3" key="1">
    <citation type="journal article" date="2019" name="Sci. Rep.">
        <title>Comparative genomics of chytrid fungi reveal insights into the obligate biotrophic and pathogenic lifestyle of Synchytrium endobioticum.</title>
        <authorList>
            <person name="van de Vossenberg B.T.L.H."/>
            <person name="Warris S."/>
            <person name="Nguyen H.D.T."/>
            <person name="van Gent-Pelzer M.P.E."/>
            <person name="Joly D.L."/>
            <person name="van de Geest H.C."/>
            <person name="Bonants P.J.M."/>
            <person name="Smith D.S."/>
            <person name="Levesque C.A."/>
            <person name="van der Lee T.A.J."/>
        </authorList>
    </citation>
    <scope>NUCLEOTIDE SEQUENCE [LARGE SCALE GENOMIC DNA]</scope>
    <source>
        <strain evidence="2 3">JEL517</strain>
    </source>
</reference>
<evidence type="ECO:0000313" key="2">
    <source>
        <dbReference type="EMBL" id="TPX30874.1"/>
    </source>
</evidence>
<evidence type="ECO:0000313" key="3">
    <source>
        <dbReference type="Proteomes" id="UP000319731"/>
    </source>
</evidence>
<gene>
    <name evidence="2" type="ORF">SmJEL517_g05655</name>
</gene>
<accession>A0A507BYJ5</accession>
<keyword evidence="3" id="KW-1185">Reference proteome</keyword>
<dbReference type="EMBL" id="QEAO01000054">
    <property type="protein sequence ID" value="TPX30874.1"/>
    <property type="molecule type" value="Genomic_DNA"/>
</dbReference>
<comment type="caution">
    <text evidence="2">The sequence shown here is derived from an EMBL/GenBank/DDBJ whole genome shotgun (WGS) entry which is preliminary data.</text>
</comment>
<dbReference type="OrthoDB" id="18529at2759"/>
<sequence length="137" mass="15994">MRYMRFPKTPPSDRTLALIDKIPKATAYKPRTRPVDLNSYLPWRKTIQLSYTTQQDMYNTAILAGLDPIKHFQHFPVQASSTPVANLAQQRGNSSILNSFAREKKISENMRKMPDKIKAFEQERRKQRESEKPDLPF</sequence>
<name>A0A507BYJ5_9FUNG</name>
<proteinExistence type="predicted"/>